<dbReference type="Pfam" id="PF00270">
    <property type="entry name" value="DEAD"/>
    <property type="match status" value="1"/>
</dbReference>
<keyword evidence="13" id="KW-1185">Reference proteome</keyword>
<evidence type="ECO:0000256" key="4">
    <source>
        <dbReference type="ARBA" id="ARBA00023125"/>
    </source>
</evidence>
<feature type="compositionally biased region" description="Basic and acidic residues" evidence="9">
    <location>
        <begin position="106"/>
        <end position="121"/>
    </location>
</feature>
<dbReference type="InterPro" id="IPR014001">
    <property type="entry name" value="Helicase_ATP-bd"/>
</dbReference>
<evidence type="ECO:0000259" key="10">
    <source>
        <dbReference type="PROSITE" id="PS51192"/>
    </source>
</evidence>
<feature type="region of interest" description="Disordered" evidence="9">
    <location>
        <begin position="1"/>
        <end position="137"/>
    </location>
</feature>
<evidence type="ECO:0000256" key="2">
    <source>
        <dbReference type="ARBA" id="ARBA00022741"/>
    </source>
</evidence>
<accession>A0A7J6L6L3</accession>
<evidence type="ECO:0000256" key="5">
    <source>
        <dbReference type="ARBA" id="ARBA00023235"/>
    </source>
</evidence>
<organism evidence="12 13">
    <name type="scientific">Perkinsus chesapeaki</name>
    <name type="common">Clam parasite</name>
    <name type="synonym">Perkinsus andrewsi</name>
    <dbReference type="NCBI Taxonomy" id="330153"/>
    <lineage>
        <taxon>Eukaryota</taxon>
        <taxon>Sar</taxon>
        <taxon>Alveolata</taxon>
        <taxon>Perkinsozoa</taxon>
        <taxon>Perkinsea</taxon>
        <taxon>Perkinsida</taxon>
        <taxon>Perkinsidae</taxon>
        <taxon>Perkinsus</taxon>
    </lineage>
</organism>
<evidence type="ECO:0000313" key="13">
    <source>
        <dbReference type="Proteomes" id="UP000591131"/>
    </source>
</evidence>
<feature type="domain" description="Helicase C-terminal" evidence="11">
    <location>
        <begin position="558"/>
        <end position="708"/>
    </location>
</feature>
<dbReference type="InterPro" id="IPR027417">
    <property type="entry name" value="P-loop_NTPase"/>
</dbReference>
<dbReference type="PANTHER" id="PTHR13710:SF105">
    <property type="entry name" value="ATP-DEPENDENT DNA HELICASE Q1"/>
    <property type="match status" value="1"/>
</dbReference>
<dbReference type="PROSITE" id="PS51194">
    <property type="entry name" value="HELICASE_CTER"/>
    <property type="match status" value="1"/>
</dbReference>
<reference evidence="12 13" key="1">
    <citation type="submission" date="2020-04" db="EMBL/GenBank/DDBJ databases">
        <title>Perkinsus chesapeaki whole genome sequence.</title>
        <authorList>
            <person name="Bogema D.R."/>
        </authorList>
    </citation>
    <scope>NUCLEOTIDE SEQUENCE [LARGE SCALE GENOMIC DNA]</scope>
    <source>
        <strain evidence="12">ATCC PRA-425</strain>
    </source>
</reference>
<dbReference type="InterPro" id="IPR011545">
    <property type="entry name" value="DEAD/DEAH_box_helicase_dom"/>
</dbReference>
<proteinExistence type="inferred from homology"/>
<evidence type="ECO:0000256" key="6">
    <source>
        <dbReference type="ARBA" id="ARBA00034617"/>
    </source>
</evidence>
<dbReference type="Gene3D" id="3.40.50.300">
    <property type="entry name" value="P-loop containing nucleotide triphosphate hydrolases"/>
    <property type="match status" value="2"/>
</dbReference>
<dbReference type="GO" id="GO:0003677">
    <property type="term" value="F:DNA binding"/>
    <property type="evidence" value="ECO:0007669"/>
    <property type="project" value="UniProtKB-KW"/>
</dbReference>
<dbReference type="SUPFAM" id="SSF52540">
    <property type="entry name" value="P-loop containing nucleoside triphosphate hydrolases"/>
    <property type="match status" value="1"/>
</dbReference>
<comment type="catalytic activity">
    <reaction evidence="6">
        <text>Couples ATP hydrolysis with the unwinding of duplex DNA by translocating in the 3'-5' direction.</text>
        <dbReference type="EC" id="5.6.2.4"/>
    </reaction>
</comment>
<sequence length="938" mass="104924">MSTSAAATGSRRTSSRTRKDSLSTSPVRNKDDRERGDEHDINREMDKLREEHARIQERLAETKPPPVDANEVGGIVDYDQDDEAGGDTGETADGRGGRQQTQGGSRGEELPEEQREKEAKARFIQSELGGFSEASPQIKESIKRNRRMFGNLLGHLGSAKQRLERDKKRETTQRQEECTQRVEAKLARQRNNLREIRRLEWEERRRQDRERLEQVVKEMEAKKIELLKLRLQSHYKQMTGFIRTNAQPSVFYLPRHHNSESKELLEQTREQIEQKIASIPYSFAEFTEATVASAGDGEQEEDAEVVSLDEDADSVTDIENELEVINLQIEELKCRRDVLRSKLSVLRNSSCSSTPSPPMCVWNDSGYSWDHAVREAAEEYFGIASFRPHQLSVINAIMSGSDAVMVAPTGSGKSLVYQLPAILMGTKATATKRLTVVVSPLLSLMHDQVASLIAVGVKARLLSSQKSRQEQTTIRKELKDMSVDVRLMEYKVHQGKHFPGVPIVATTATATPQVVDDICGRLALDRSRTSIKRAPGDRPNIYYKVLLKPRVEEKAMELLIDTVTKLSSTSRCGIVYCLSRRETEDVCARLKQAGIPSVWYHGDLGTDSRAAVHKSWVSGESEVIVATVAFGMGVHHDGVRWVIHYSLPPTLQHYQQESGRCGRDGRPAISILMASPFDVCRQSVMVYWKPNALAELYALAQYAFSNNECRRRFLSAHMGDSVVPSCDSYCDVCQFENSGEPLAKRAKSGTDGKSIADVIFNQLEKASQKDEKMTLLKLSEKCRKVLHCGVEDIAVVVVCLLRAGCLMETFNATAYSVYSYVTFKVRGRRSVPSTIWSPKSGDLGNCLTRVFGNATCSEGNGGGKHGMMYMKLDATRRKIASSIDEDLPPQKILTDREIDKLVECDASSDALNAVRCALAVPKRFELYGRQIADCLAQR</sequence>
<gene>
    <name evidence="12" type="ORF">FOL47_009768</name>
</gene>
<dbReference type="InterPro" id="IPR006786">
    <property type="entry name" value="Pinin_SDK_MemA"/>
</dbReference>
<dbReference type="AlphaFoldDB" id="A0A7J6L6L3"/>
<dbReference type="InterPro" id="IPR001650">
    <property type="entry name" value="Helicase_C-like"/>
</dbReference>
<evidence type="ECO:0000256" key="3">
    <source>
        <dbReference type="ARBA" id="ARBA00022840"/>
    </source>
</evidence>
<feature type="domain" description="Helicase ATP-binding" evidence="10">
    <location>
        <begin position="394"/>
        <end position="528"/>
    </location>
</feature>
<dbReference type="Proteomes" id="UP000591131">
    <property type="component" value="Unassembled WGS sequence"/>
</dbReference>
<feature type="coiled-coil region" evidence="8">
    <location>
        <begin position="179"/>
        <end position="232"/>
    </location>
</feature>
<dbReference type="GO" id="GO:0009378">
    <property type="term" value="F:four-way junction helicase activity"/>
    <property type="evidence" value="ECO:0007669"/>
    <property type="project" value="TreeGrafter"/>
</dbReference>
<keyword evidence="2" id="KW-0547">Nucleotide-binding</keyword>
<keyword evidence="4" id="KW-0238">DNA-binding</keyword>
<evidence type="ECO:0000259" key="11">
    <source>
        <dbReference type="PROSITE" id="PS51194"/>
    </source>
</evidence>
<dbReference type="Pfam" id="PF00271">
    <property type="entry name" value="Helicase_C"/>
    <property type="match status" value="1"/>
</dbReference>
<dbReference type="GO" id="GO:0005737">
    <property type="term" value="C:cytoplasm"/>
    <property type="evidence" value="ECO:0007669"/>
    <property type="project" value="TreeGrafter"/>
</dbReference>
<dbReference type="Pfam" id="PF04696">
    <property type="entry name" value="Pinin_SDK_memA"/>
    <property type="match status" value="1"/>
</dbReference>
<protein>
    <recommendedName>
        <fullName evidence="7">DNA 3'-5' helicase</fullName>
        <ecNumber evidence="7">5.6.2.4</ecNumber>
    </recommendedName>
</protein>
<keyword evidence="8" id="KW-0175">Coiled coil</keyword>
<feature type="compositionally biased region" description="Low complexity" evidence="9">
    <location>
        <begin position="1"/>
        <end position="12"/>
    </location>
</feature>
<dbReference type="Pfam" id="PF16124">
    <property type="entry name" value="RecQ_Zn_bind"/>
    <property type="match status" value="1"/>
</dbReference>
<dbReference type="GO" id="GO:0005694">
    <property type="term" value="C:chromosome"/>
    <property type="evidence" value="ECO:0007669"/>
    <property type="project" value="TreeGrafter"/>
</dbReference>
<dbReference type="InterPro" id="IPR032284">
    <property type="entry name" value="RecQ_Zn-bd"/>
</dbReference>
<dbReference type="SMART" id="SM00490">
    <property type="entry name" value="HELICc"/>
    <property type="match status" value="1"/>
</dbReference>
<dbReference type="GO" id="GO:0043138">
    <property type="term" value="F:3'-5' DNA helicase activity"/>
    <property type="evidence" value="ECO:0007669"/>
    <property type="project" value="UniProtKB-EC"/>
</dbReference>
<dbReference type="PROSITE" id="PS51192">
    <property type="entry name" value="HELICASE_ATP_BIND_1"/>
    <property type="match status" value="1"/>
</dbReference>
<evidence type="ECO:0000256" key="8">
    <source>
        <dbReference type="SAM" id="Coils"/>
    </source>
</evidence>
<dbReference type="SMART" id="SM00487">
    <property type="entry name" value="DEXDc"/>
    <property type="match status" value="1"/>
</dbReference>
<feature type="coiled-coil region" evidence="8">
    <location>
        <begin position="315"/>
        <end position="349"/>
    </location>
</feature>
<evidence type="ECO:0000313" key="12">
    <source>
        <dbReference type="EMBL" id="KAF4654826.1"/>
    </source>
</evidence>
<comment type="caution">
    <text evidence="12">The sequence shown here is derived from an EMBL/GenBank/DDBJ whole genome shotgun (WGS) entry which is preliminary data.</text>
</comment>
<comment type="similarity">
    <text evidence="1">Belongs to the helicase family. RecQ subfamily.</text>
</comment>
<evidence type="ECO:0000256" key="7">
    <source>
        <dbReference type="ARBA" id="ARBA00034808"/>
    </source>
</evidence>
<feature type="compositionally biased region" description="Basic and acidic residues" evidence="9">
    <location>
        <begin position="28"/>
        <end position="61"/>
    </location>
</feature>
<dbReference type="EMBL" id="JAAPAO010000701">
    <property type="protein sequence ID" value="KAF4654826.1"/>
    <property type="molecule type" value="Genomic_DNA"/>
</dbReference>
<feature type="region of interest" description="Disordered" evidence="9">
    <location>
        <begin position="157"/>
        <end position="176"/>
    </location>
</feature>
<dbReference type="EC" id="5.6.2.4" evidence="7"/>
<evidence type="ECO:0000256" key="9">
    <source>
        <dbReference type="SAM" id="MobiDB-lite"/>
    </source>
</evidence>
<name>A0A7J6L6L3_PERCH</name>
<keyword evidence="3" id="KW-0067">ATP-binding</keyword>
<keyword evidence="5" id="KW-0413">Isomerase</keyword>
<dbReference type="GO" id="GO:0000724">
    <property type="term" value="P:double-strand break repair via homologous recombination"/>
    <property type="evidence" value="ECO:0007669"/>
    <property type="project" value="TreeGrafter"/>
</dbReference>
<dbReference type="GO" id="GO:0005524">
    <property type="term" value="F:ATP binding"/>
    <property type="evidence" value="ECO:0007669"/>
    <property type="project" value="UniProtKB-KW"/>
</dbReference>
<dbReference type="OrthoDB" id="10261556at2759"/>
<evidence type="ECO:0000256" key="1">
    <source>
        <dbReference type="ARBA" id="ARBA00005446"/>
    </source>
</evidence>
<dbReference type="PANTHER" id="PTHR13710">
    <property type="entry name" value="DNA HELICASE RECQ FAMILY MEMBER"/>
    <property type="match status" value="1"/>
</dbReference>
<feature type="compositionally biased region" description="Basic and acidic residues" evidence="9">
    <location>
        <begin position="161"/>
        <end position="176"/>
    </location>
</feature>